<evidence type="ECO:0000259" key="4">
    <source>
        <dbReference type="PROSITE" id="PS51671"/>
    </source>
</evidence>
<sequence>MKEQYTLTVYTEDQIGLINKITIMFFRKKINLNSLNISSCEIDNMYRFTIVVSETFEIVKNLTFQIEKIIEVYKCYYSRDSEIITTLAALFKLPTDRIMNDDVINQILRKYGANLISIEKDYTIIDLTGQESEVDELTSELVPYGLIEFIKSSRIALIRSGKGFKKELLEMETISHA</sequence>
<evidence type="ECO:0000256" key="3">
    <source>
        <dbReference type="RuleBase" id="RU368092"/>
    </source>
</evidence>
<dbReference type="EC" id="2.2.1.6" evidence="3"/>
<proteinExistence type="inferred from homology"/>
<dbReference type="OrthoDB" id="1523722at2"/>
<dbReference type="STRING" id="29534.SAMN05444366_2266"/>
<dbReference type="PANTHER" id="PTHR30239">
    <property type="entry name" value="ACETOLACTATE SYNTHASE SMALL SUBUNIT"/>
    <property type="match status" value="1"/>
</dbReference>
<dbReference type="InterPro" id="IPR045865">
    <property type="entry name" value="ACT-like_dom_sf"/>
</dbReference>
<dbReference type="Gene3D" id="3.30.70.260">
    <property type="match status" value="1"/>
</dbReference>
<comment type="similarity">
    <text evidence="3">Belongs to the acetolactate synthase small subunit family.</text>
</comment>
<protein>
    <recommendedName>
        <fullName evidence="3">Acetolactate synthase small subunit</fullName>
        <shortName evidence="3">AHAS</shortName>
        <shortName evidence="3">ALS</shortName>
        <ecNumber evidence="3">2.2.1.6</ecNumber>
    </recommendedName>
    <alternativeName>
        <fullName evidence="3">Acetohydroxy-acid synthase small subunit</fullName>
    </alternativeName>
</protein>
<dbReference type="InterPro" id="IPR019455">
    <property type="entry name" value="Acetolactate_synth_ssu_C"/>
</dbReference>
<dbReference type="GO" id="GO:0009099">
    <property type="term" value="P:L-valine biosynthetic process"/>
    <property type="evidence" value="ECO:0007669"/>
    <property type="project" value="UniProtKB-UniRule"/>
</dbReference>
<evidence type="ECO:0000256" key="1">
    <source>
        <dbReference type="ARBA" id="ARBA00011744"/>
    </source>
</evidence>
<dbReference type="PANTHER" id="PTHR30239:SF0">
    <property type="entry name" value="ACETOLACTATE SYNTHASE SMALL SUBUNIT 1, CHLOROPLASTIC"/>
    <property type="match status" value="1"/>
</dbReference>
<evidence type="ECO:0000313" key="5">
    <source>
        <dbReference type="EMBL" id="SHM07642.1"/>
    </source>
</evidence>
<reference evidence="6" key="1">
    <citation type="submission" date="2016-11" db="EMBL/GenBank/DDBJ databases">
        <authorList>
            <person name="Varghese N."/>
            <person name="Submissions S."/>
        </authorList>
    </citation>
    <scope>NUCLEOTIDE SEQUENCE [LARGE SCALE GENOMIC DNA]</scope>
    <source>
        <strain evidence="6">DSM 1811</strain>
    </source>
</reference>
<dbReference type="UniPathway" id="UPA00047">
    <property type="reaction ID" value="UER00055"/>
</dbReference>
<dbReference type="InterPro" id="IPR027271">
    <property type="entry name" value="Acetolactate_synth/TF_NikR_C"/>
</dbReference>
<dbReference type="SUPFAM" id="SSF55021">
    <property type="entry name" value="ACT-like"/>
    <property type="match status" value="2"/>
</dbReference>
<dbReference type="Proteomes" id="UP000184121">
    <property type="component" value="Unassembled WGS sequence"/>
</dbReference>
<comment type="pathway">
    <text evidence="3">Amino-acid biosynthesis; L-isoleucine biosynthesis; L-isoleucine from 2-oxobutanoate: step 1/4.</text>
</comment>
<keyword evidence="3" id="KW-0028">Amino-acid biosynthesis</keyword>
<organism evidence="5 6">
    <name type="scientific">Flavobacterium saccharophilum</name>
    <dbReference type="NCBI Taxonomy" id="29534"/>
    <lineage>
        <taxon>Bacteria</taxon>
        <taxon>Pseudomonadati</taxon>
        <taxon>Bacteroidota</taxon>
        <taxon>Flavobacteriia</taxon>
        <taxon>Flavobacteriales</taxon>
        <taxon>Flavobacteriaceae</taxon>
        <taxon>Flavobacterium</taxon>
    </lineage>
</organism>
<accession>A0A1M7FU35</accession>
<dbReference type="Pfam" id="PF10369">
    <property type="entry name" value="ALS_ss_C"/>
    <property type="match status" value="1"/>
</dbReference>
<feature type="domain" description="ACT" evidence="4">
    <location>
        <begin position="6"/>
        <end position="80"/>
    </location>
</feature>
<dbReference type="Gene3D" id="3.30.70.1150">
    <property type="entry name" value="ACT-like. Chain A, domain 2"/>
    <property type="match status" value="1"/>
</dbReference>
<dbReference type="InterPro" id="IPR002912">
    <property type="entry name" value="ACT_dom"/>
</dbReference>
<dbReference type="PROSITE" id="PS51671">
    <property type="entry name" value="ACT"/>
    <property type="match status" value="1"/>
</dbReference>
<keyword evidence="3" id="KW-0100">Branched-chain amino acid biosynthesis</keyword>
<comment type="subunit">
    <text evidence="1 3">Dimer of large and small chains.</text>
</comment>
<gene>
    <name evidence="5" type="ORF">SAMN05444366_2266</name>
</gene>
<keyword evidence="3" id="KW-0808">Transferase</keyword>
<dbReference type="GO" id="GO:1990610">
    <property type="term" value="F:acetolactate synthase regulator activity"/>
    <property type="evidence" value="ECO:0007669"/>
    <property type="project" value="UniProtKB-UniRule"/>
</dbReference>
<comment type="pathway">
    <text evidence="3">Amino-acid biosynthesis; L-valine biosynthesis; L-valine from pyruvate: step 1/4.</text>
</comment>
<dbReference type="GO" id="GO:0009097">
    <property type="term" value="P:isoleucine biosynthetic process"/>
    <property type="evidence" value="ECO:0007669"/>
    <property type="project" value="UniProtKB-UniRule"/>
</dbReference>
<evidence type="ECO:0000313" key="6">
    <source>
        <dbReference type="Proteomes" id="UP000184121"/>
    </source>
</evidence>
<dbReference type="EMBL" id="FRBY01000003">
    <property type="protein sequence ID" value="SHM07642.1"/>
    <property type="molecule type" value="Genomic_DNA"/>
</dbReference>
<dbReference type="AlphaFoldDB" id="A0A1M7FU35"/>
<dbReference type="GO" id="GO:0003984">
    <property type="term" value="F:acetolactate synthase activity"/>
    <property type="evidence" value="ECO:0007669"/>
    <property type="project" value="UniProtKB-UniRule"/>
</dbReference>
<dbReference type="UniPathway" id="UPA00049">
    <property type="reaction ID" value="UER00059"/>
</dbReference>
<comment type="function">
    <text evidence="3">Catalyzes the conversion of 2 pyruvate molecules into acetolactate in the first common step of the biosynthetic pathway of the branched-amino acids such as leucine, isoleucine, and valine.</text>
</comment>
<comment type="catalytic activity">
    <reaction evidence="2 3">
        <text>2 pyruvate + H(+) = (2S)-2-acetolactate + CO2</text>
        <dbReference type="Rhea" id="RHEA:25249"/>
        <dbReference type="ChEBI" id="CHEBI:15361"/>
        <dbReference type="ChEBI" id="CHEBI:15378"/>
        <dbReference type="ChEBI" id="CHEBI:16526"/>
        <dbReference type="ChEBI" id="CHEBI:58476"/>
        <dbReference type="EC" id="2.2.1.6"/>
    </reaction>
</comment>
<name>A0A1M7FU35_9FLAO</name>
<dbReference type="Pfam" id="PF22629">
    <property type="entry name" value="ACT_AHAS_ss"/>
    <property type="match status" value="1"/>
</dbReference>
<dbReference type="InterPro" id="IPR004789">
    <property type="entry name" value="Acetalactate_synth_ssu"/>
</dbReference>
<dbReference type="RefSeq" id="WP_072972426.1">
    <property type="nucleotide sequence ID" value="NZ_FRBY01000003.1"/>
</dbReference>
<dbReference type="GO" id="GO:0005829">
    <property type="term" value="C:cytosol"/>
    <property type="evidence" value="ECO:0007669"/>
    <property type="project" value="TreeGrafter"/>
</dbReference>
<evidence type="ECO:0000256" key="2">
    <source>
        <dbReference type="ARBA" id="ARBA00048670"/>
    </source>
</evidence>
<dbReference type="NCBIfam" id="TIGR00119">
    <property type="entry name" value="acolac_sm"/>
    <property type="match status" value="1"/>
</dbReference>
<keyword evidence="6" id="KW-1185">Reference proteome</keyword>
<dbReference type="InterPro" id="IPR054480">
    <property type="entry name" value="AHAS_small-like_ACT"/>
</dbReference>